<dbReference type="EMBL" id="JAPMLT010000020">
    <property type="protein sequence ID" value="MCX7572388.1"/>
    <property type="molecule type" value="Genomic_DNA"/>
</dbReference>
<evidence type="ECO:0000256" key="1">
    <source>
        <dbReference type="SAM" id="SignalP"/>
    </source>
</evidence>
<evidence type="ECO:0000313" key="4">
    <source>
        <dbReference type="Proteomes" id="UP001208017"/>
    </source>
</evidence>
<feature type="domain" description="SLH" evidence="2">
    <location>
        <begin position="98"/>
        <end position="158"/>
    </location>
</feature>
<keyword evidence="1" id="KW-0732">Signal</keyword>
<reference evidence="3 4" key="1">
    <citation type="submission" date="2022-11" db="EMBL/GenBank/DDBJ databases">
        <title>Study of microbial diversity in lake waters.</title>
        <authorList>
            <person name="Zhang J."/>
        </authorList>
    </citation>
    <scope>NUCLEOTIDE SEQUENCE [LARGE SCALE GENOMIC DNA]</scope>
    <source>
        <strain evidence="3 4">DT12</strain>
    </source>
</reference>
<dbReference type="Proteomes" id="UP001208017">
    <property type="component" value="Unassembled WGS sequence"/>
</dbReference>
<evidence type="ECO:0000313" key="3">
    <source>
        <dbReference type="EMBL" id="MCX7572388.1"/>
    </source>
</evidence>
<dbReference type="PANTHER" id="PTHR43308">
    <property type="entry name" value="OUTER MEMBRANE PROTEIN ALPHA-RELATED"/>
    <property type="match status" value="1"/>
</dbReference>
<name>A0ABT3X659_9BACL</name>
<dbReference type="PANTHER" id="PTHR43308:SF5">
    <property type="entry name" value="S-LAYER PROTEIN _ PEPTIDOGLYCAN ENDO-BETA-N-ACETYLGLUCOSAMINIDASE"/>
    <property type="match status" value="1"/>
</dbReference>
<protein>
    <submittedName>
        <fullName evidence="3">S-layer homology domain-containing protein</fullName>
    </submittedName>
</protein>
<sequence>MKRMAKWGVATVAFAVLMAGVPAPGAMDHTAVAVGDEFRDVPSNAWYAPYVRGFVKTGIVNGFGDGSFKPEESITRAQFVQILYKVMGQPSVTGTDTGYADATSGWYVPALVYAKKNGGLDQFPAADRFEEGKPLTRGEAARLLWNLIGYDEERQKQPDAVQFPQAFKAGSAGQKEFADQASFPGYAVLPVRELAANGVLNGYGDGTFKPERSITRAEATKMLDTALRKVGYPALVSGQVSQAAFIASMYTVLSKASTMEGRKFDYSQNVPEPRDARTSPNGGGYTAEKVGIKAEQPSGQVSAALAANWLGKWAVEARNVSFQYNVSSDPYEWAQINGWFEGTSVKGRNDVIQPDDLDQLNRNLQAWLIGYRMEGHTVYFHWPMVPYEPMFKGIHARPGAEGEAFKDDNRIRETMKKATAIYNQAKVTVENGKVTYWEPKSATERAFIEMGVYGDRNTKRMPHLFTASYDDLSNTYPIQDTTVAGVNYYYVGMSPVHLELVGHGGYASFDYSFKLNASHSVISVEMGSNVEGDGSVGTEDANIITNYPLMAVRN</sequence>
<proteinExistence type="predicted"/>
<keyword evidence="4" id="KW-1185">Reference proteome</keyword>
<feature type="chain" id="PRO_5045760489" evidence="1">
    <location>
        <begin position="26"/>
        <end position="554"/>
    </location>
</feature>
<dbReference type="RefSeq" id="WP_267153636.1">
    <property type="nucleotide sequence ID" value="NZ_JAPMLT010000020.1"/>
</dbReference>
<feature type="domain" description="SLH" evidence="2">
    <location>
        <begin position="174"/>
        <end position="237"/>
    </location>
</feature>
<dbReference type="Pfam" id="PF00395">
    <property type="entry name" value="SLH"/>
    <property type="match status" value="2"/>
</dbReference>
<organism evidence="3 4">
    <name type="scientific">Tumebacillus lacus</name>
    <dbReference type="NCBI Taxonomy" id="2995335"/>
    <lineage>
        <taxon>Bacteria</taxon>
        <taxon>Bacillati</taxon>
        <taxon>Bacillota</taxon>
        <taxon>Bacilli</taxon>
        <taxon>Bacillales</taxon>
        <taxon>Alicyclobacillaceae</taxon>
        <taxon>Tumebacillus</taxon>
    </lineage>
</organism>
<feature type="domain" description="SLH" evidence="2">
    <location>
        <begin position="34"/>
        <end position="97"/>
    </location>
</feature>
<dbReference type="PROSITE" id="PS51272">
    <property type="entry name" value="SLH"/>
    <property type="match status" value="3"/>
</dbReference>
<comment type="caution">
    <text evidence="3">The sequence shown here is derived from an EMBL/GenBank/DDBJ whole genome shotgun (WGS) entry which is preliminary data.</text>
</comment>
<dbReference type="InterPro" id="IPR001119">
    <property type="entry name" value="SLH_dom"/>
</dbReference>
<evidence type="ECO:0000259" key="2">
    <source>
        <dbReference type="PROSITE" id="PS51272"/>
    </source>
</evidence>
<accession>A0ABT3X659</accession>
<feature type="signal peptide" evidence="1">
    <location>
        <begin position="1"/>
        <end position="25"/>
    </location>
</feature>
<dbReference type="InterPro" id="IPR051465">
    <property type="entry name" value="Cell_Envelope_Struct_Comp"/>
</dbReference>
<gene>
    <name evidence="3" type="ORF">OS242_20985</name>
</gene>